<keyword evidence="2" id="KW-1003">Cell membrane</keyword>
<dbReference type="GO" id="GO:0005886">
    <property type="term" value="C:plasma membrane"/>
    <property type="evidence" value="ECO:0007669"/>
    <property type="project" value="UniProtKB-SubCell"/>
</dbReference>
<sequence length="79" mass="8366">MGQGIDPGRPRIPHPVLVLIHLAAMMAHGFLGLALMQTTTVLAPDWHLGVHPGWASSPLDDQKLGAGITWAFGEIPPPS</sequence>
<accession>A0A1C5ART7</accession>
<feature type="transmembrane region" description="Helical" evidence="6">
    <location>
        <begin position="16"/>
        <end position="36"/>
    </location>
</feature>
<keyword evidence="4 6" id="KW-1133">Transmembrane helix</keyword>
<evidence type="ECO:0000256" key="4">
    <source>
        <dbReference type="ARBA" id="ARBA00022989"/>
    </source>
</evidence>
<evidence type="ECO:0000313" key="8">
    <source>
        <dbReference type="Proteomes" id="UP000198797"/>
    </source>
</evidence>
<organism evidence="7 8">
    <name type="scientific">Micromonospora matsumotoense</name>
    <dbReference type="NCBI Taxonomy" id="121616"/>
    <lineage>
        <taxon>Bacteria</taxon>
        <taxon>Bacillati</taxon>
        <taxon>Actinomycetota</taxon>
        <taxon>Actinomycetes</taxon>
        <taxon>Micromonosporales</taxon>
        <taxon>Micromonosporaceae</taxon>
        <taxon>Micromonospora</taxon>
    </lineage>
</organism>
<gene>
    <name evidence="7" type="ORF">GA0070216_12362</name>
</gene>
<evidence type="ECO:0000256" key="2">
    <source>
        <dbReference type="ARBA" id="ARBA00022475"/>
    </source>
</evidence>
<dbReference type="STRING" id="121616.GA0070216_12362"/>
<proteinExistence type="predicted"/>
<dbReference type="Proteomes" id="UP000198797">
    <property type="component" value="Unassembled WGS sequence"/>
</dbReference>
<evidence type="ECO:0000313" key="7">
    <source>
        <dbReference type="EMBL" id="SCF47724.1"/>
    </source>
</evidence>
<evidence type="ECO:0000256" key="5">
    <source>
        <dbReference type="ARBA" id="ARBA00023136"/>
    </source>
</evidence>
<dbReference type="InterPro" id="IPR019108">
    <property type="entry name" value="Caa3_assmbl_CtaG-rel"/>
</dbReference>
<keyword evidence="5 6" id="KW-0472">Membrane</keyword>
<reference evidence="8" key="1">
    <citation type="submission" date="2016-06" db="EMBL/GenBank/DDBJ databases">
        <authorList>
            <person name="Varghese N."/>
            <person name="Submissions Spin"/>
        </authorList>
    </citation>
    <scope>NUCLEOTIDE SEQUENCE [LARGE SCALE GENOMIC DNA]</scope>
    <source>
        <strain evidence="8">DSM 44100</strain>
    </source>
</reference>
<dbReference type="RefSeq" id="WP_176739198.1">
    <property type="nucleotide sequence ID" value="NZ_FMCU01000023.1"/>
</dbReference>
<keyword evidence="3 6" id="KW-0812">Transmembrane</keyword>
<evidence type="ECO:0000256" key="3">
    <source>
        <dbReference type="ARBA" id="ARBA00022692"/>
    </source>
</evidence>
<dbReference type="AlphaFoldDB" id="A0A1C5ART7"/>
<evidence type="ECO:0000256" key="6">
    <source>
        <dbReference type="SAM" id="Phobius"/>
    </source>
</evidence>
<dbReference type="Pfam" id="PF09678">
    <property type="entry name" value="Caa3_CtaG"/>
    <property type="match status" value="1"/>
</dbReference>
<comment type="subcellular location">
    <subcellularLocation>
        <location evidence="1">Cell membrane</location>
        <topology evidence="1">Multi-pass membrane protein</topology>
    </subcellularLocation>
</comment>
<name>A0A1C5ART7_9ACTN</name>
<evidence type="ECO:0000256" key="1">
    <source>
        <dbReference type="ARBA" id="ARBA00004651"/>
    </source>
</evidence>
<keyword evidence="8" id="KW-1185">Reference proteome</keyword>
<dbReference type="EMBL" id="FMCU01000023">
    <property type="protein sequence ID" value="SCF47724.1"/>
    <property type="molecule type" value="Genomic_DNA"/>
</dbReference>
<protein>
    <submittedName>
        <fullName evidence="7">Cytochrome c oxidase caa3 assembly factor (Caa3_CtaG)</fullName>
    </submittedName>
</protein>